<feature type="transmembrane region" description="Helical" evidence="15">
    <location>
        <begin position="45"/>
        <end position="69"/>
    </location>
</feature>
<dbReference type="GO" id="GO:0005789">
    <property type="term" value="C:endoplasmic reticulum membrane"/>
    <property type="evidence" value="ECO:0007669"/>
    <property type="project" value="UniProtKB-SubCell"/>
</dbReference>
<evidence type="ECO:0000256" key="13">
    <source>
        <dbReference type="ARBA" id="ARBA00044727"/>
    </source>
</evidence>
<keyword evidence="8 15" id="KW-0812">Transmembrane</keyword>
<feature type="transmembrane region" description="Helical" evidence="15">
    <location>
        <begin position="90"/>
        <end position="110"/>
    </location>
</feature>
<evidence type="ECO:0000256" key="8">
    <source>
        <dbReference type="ARBA" id="ARBA00022692"/>
    </source>
</evidence>
<evidence type="ECO:0000256" key="7">
    <source>
        <dbReference type="ARBA" id="ARBA00022679"/>
    </source>
</evidence>
<comment type="function">
    <text evidence="13">Dol-P-Glc:Glc(2)Man(9)GlcNAc(2)-PP-Dol alpha-1,2-glucosyltransferase that operates in the biosynthetic pathway of dolichol-linked oligosaccharides, the glycan precursors employed in protein asparagine (N)-glycosylation. The assembly of dolichol-linked oligosaccharides begins on the cytosolic side of the endoplasmic reticulum membrane and finishes in its lumen. The sequential addition of sugars to dolichol pyrophosphate produces dolichol-linked oligosaccharides containing fourteen sugars, including two GlcNAcs, nine mannoses and three glucoses. Once assembled, the oligosaccharide is transferred from the lipid to nascent proteins by oligosaccharyltransferases. In the lumen of the endoplasmic reticulum, adds the third and last glucose residue from dolichyl phosphate glucose (Dol-P-Glc) onto the lipid-linked oligosaccharide intermediate Glc(2)Man(9)GlcNAc(2)-PP-Dol to produce Glc(3)Man(9)GlcNAc(2)-PP-Dol.</text>
</comment>
<keyword evidence="6" id="KW-0328">Glycosyltransferase</keyword>
<feature type="transmembrane region" description="Helical" evidence="15">
    <location>
        <begin position="130"/>
        <end position="163"/>
    </location>
</feature>
<keyword evidence="9" id="KW-0256">Endoplasmic reticulum</keyword>
<dbReference type="GO" id="GO:0106073">
    <property type="term" value="F:dolichyl pyrophosphate Glc2Man9GlcNAc2 alpha-1,2-glucosyltransferase activity"/>
    <property type="evidence" value="ECO:0007669"/>
    <property type="project" value="UniProtKB-EC"/>
</dbReference>
<accession>A0A9N9N5K7</accession>
<dbReference type="OrthoDB" id="4769at2759"/>
<proteinExistence type="inferred from homology"/>
<feature type="transmembrane region" description="Helical" evidence="15">
    <location>
        <begin position="193"/>
        <end position="216"/>
    </location>
</feature>
<evidence type="ECO:0000256" key="3">
    <source>
        <dbReference type="ARBA" id="ARBA00010600"/>
    </source>
</evidence>
<keyword evidence="17" id="KW-1185">Reference proteome</keyword>
<name>A0A9N9N5K7_9GLOM</name>
<evidence type="ECO:0000256" key="15">
    <source>
        <dbReference type="SAM" id="Phobius"/>
    </source>
</evidence>
<dbReference type="InterPro" id="IPR016900">
    <property type="entry name" value="Alg10"/>
</dbReference>
<reference evidence="16" key="1">
    <citation type="submission" date="2021-06" db="EMBL/GenBank/DDBJ databases">
        <authorList>
            <person name="Kallberg Y."/>
            <person name="Tangrot J."/>
            <person name="Rosling A."/>
        </authorList>
    </citation>
    <scope>NUCLEOTIDE SEQUENCE</scope>
    <source>
        <strain evidence="16">UK204</strain>
    </source>
</reference>
<comment type="catalytic activity">
    <reaction evidence="14">
        <text>an alpha-D-Glc-(1-&gt;3)-alpha-D-Glc-(1-&gt;3)-alpha-D-Man-(1-&gt;2)-alpha-D-Man-(1-&gt;2)-alpha-D-Man-(1-&gt;3)-[alpha-D-Man-(1-&gt;2)-alpha-D-Man-(1-&gt;3)-[alpha-D-Man-(1-&gt;2)-alpha-D-Man-(1-&gt;6)]-alpha-D-Man-(1-&gt;6)]-beta-D-Man-(1-&gt;4)-beta-D-GlcNAc-(1-&gt;4)-alpha-D-GlcNAc-diphospho-di-trans,poly-cis-dolichol + a di-trans,poly-cis-dolichyl beta-D-glucosyl phosphate = a alpha-D-Glc-(1-&gt;2)-alpha-D-Glc-(1-&gt;3)-alpha-D-Glc-(1-&gt;3)-alpha-D-Man-(1-&gt;2)-alpha-D-Man-(1-&gt;2)-alpha-D-Man-(1-&gt;3)-[alpha-D-Man-(1-&gt;2)-alpha-D-Man-(1-&gt;3)-[alpha-D-Man-(1-&gt;2)-alpha-D-Man-(1-&gt;6)]-alpha-D-Man-(1-&gt;6)]-beta-D-Man-(1-&gt;4)-beta-D-GlcNAc-(1-&gt;4)-alpha-D-GlcNAc-diphospho-di-trans,poly-cis-dolichol + a di-trans,poly-cis-dolichyl phosphate + H(+)</text>
        <dbReference type="Rhea" id="RHEA:29543"/>
        <dbReference type="Rhea" id="RHEA-COMP:19498"/>
        <dbReference type="Rhea" id="RHEA-COMP:19502"/>
        <dbReference type="Rhea" id="RHEA-COMP:19512"/>
        <dbReference type="Rhea" id="RHEA-COMP:19522"/>
        <dbReference type="ChEBI" id="CHEBI:15378"/>
        <dbReference type="ChEBI" id="CHEBI:57525"/>
        <dbReference type="ChEBI" id="CHEBI:57683"/>
        <dbReference type="ChEBI" id="CHEBI:132522"/>
        <dbReference type="ChEBI" id="CHEBI:132523"/>
        <dbReference type="EC" id="2.4.1.256"/>
    </reaction>
    <physiologicalReaction direction="left-to-right" evidence="14">
        <dbReference type="Rhea" id="RHEA:29544"/>
    </physiologicalReaction>
</comment>
<evidence type="ECO:0000313" key="16">
    <source>
        <dbReference type="EMBL" id="CAG8704114.1"/>
    </source>
</evidence>
<dbReference type="EC" id="2.4.1.256" evidence="4"/>
<dbReference type="PANTHER" id="PTHR12989">
    <property type="entry name" value="ALPHA-1,2-GLUCOSYLTRANSFERASE ALG10"/>
    <property type="match status" value="1"/>
</dbReference>
<evidence type="ECO:0000256" key="10">
    <source>
        <dbReference type="ARBA" id="ARBA00022989"/>
    </source>
</evidence>
<dbReference type="AlphaFoldDB" id="A0A9N9N5K7"/>
<protein>
    <recommendedName>
        <fullName evidence="5">Dol-P-Glc:Glc(2)Man(9)GlcNAc(2)-PP-Dol alpha-1,2-glucosyltransferase</fullName>
        <ecNumber evidence="4">2.4.1.256</ecNumber>
    </recommendedName>
    <alternativeName>
        <fullName evidence="12">Asparagine-linked glycosylation protein 10</fullName>
    </alternativeName>
</protein>
<evidence type="ECO:0000256" key="12">
    <source>
        <dbReference type="ARBA" id="ARBA00032069"/>
    </source>
</evidence>
<evidence type="ECO:0000256" key="6">
    <source>
        <dbReference type="ARBA" id="ARBA00022676"/>
    </source>
</evidence>
<dbReference type="GO" id="GO:0006488">
    <property type="term" value="P:dolichol-linked oligosaccharide biosynthetic process"/>
    <property type="evidence" value="ECO:0007669"/>
    <property type="project" value="InterPro"/>
</dbReference>
<evidence type="ECO:0000256" key="4">
    <source>
        <dbReference type="ARBA" id="ARBA00011967"/>
    </source>
</evidence>
<feature type="non-terminal residue" evidence="16">
    <location>
        <position position="1"/>
    </location>
</feature>
<keyword evidence="7" id="KW-0808">Transferase</keyword>
<evidence type="ECO:0000256" key="11">
    <source>
        <dbReference type="ARBA" id="ARBA00023136"/>
    </source>
</evidence>
<dbReference type="Proteomes" id="UP000789570">
    <property type="component" value="Unassembled WGS sequence"/>
</dbReference>
<keyword evidence="10 15" id="KW-1133">Transmembrane helix</keyword>
<evidence type="ECO:0000256" key="14">
    <source>
        <dbReference type="ARBA" id="ARBA00048064"/>
    </source>
</evidence>
<evidence type="ECO:0000313" key="17">
    <source>
        <dbReference type="Proteomes" id="UP000789570"/>
    </source>
</evidence>
<organism evidence="16 17">
    <name type="scientific">Funneliformis caledonium</name>
    <dbReference type="NCBI Taxonomy" id="1117310"/>
    <lineage>
        <taxon>Eukaryota</taxon>
        <taxon>Fungi</taxon>
        <taxon>Fungi incertae sedis</taxon>
        <taxon>Mucoromycota</taxon>
        <taxon>Glomeromycotina</taxon>
        <taxon>Glomeromycetes</taxon>
        <taxon>Glomerales</taxon>
        <taxon>Glomeraceae</taxon>
        <taxon>Funneliformis</taxon>
    </lineage>
</organism>
<comment type="caution">
    <text evidence="16">The sequence shown here is derived from an EMBL/GenBank/DDBJ whole genome shotgun (WGS) entry which is preliminary data.</text>
</comment>
<comment type="subcellular location">
    <subcellularLocation>
        <location evidence="1">Endoplasmic reticulum membrane</location>
        <topology evidence="1">Multi-pass membrane protein</topology>
    </subcellularLocation>
</comment>
<dbReference type="Pfam" id="PF04922">
    <property type="entry name" value="DIE2_ALG10"/>
    <property type="match status" value="2"/>
</dbReference>
<evidence type="ECO:0000256" key="9">
    <source>
        <dbReference type="ARBA" id="ARBA00022824"/>
    </source>
</evidence>
<comment type="pathway">
    <text evidence="2">Protein modification; protein glycosylation.</text>
</comment>
<dbReference type="PANTHER" id="PTHR12989:SF10">
    <property type="entry name" value="DOL-P-GLC:GLC(2)MAN(9)GLCNAC(2)-PP-DOL ALPHA-1,2-GLUCOSYLTRANSFERASE-RELATED"/>
    <property type="match status" value="1"/>
</dbReference>
<gene>
    <name evidence="16" type="ORF">FCALED_LOCUS13619</name>
</gene>
<keyword evidence="11 15" id="KW-0472">Membrane</keyword>
<evidence type="ECO:0000256" key="5">
    <source>
        <dbReference type="ARBA" id="ARBA00018512"/>
    </source>
</evidence>
<sequence length="247" mass="28727">DEIFHIPQAQQYCKGEYYEWNPKLTTPPGLYITSNLIIKPLSFIFFNYINLCSTNFLRATNILFGIGLYKILRKLMINFHPFQDRNLISFNALTLSLFPVGWFFNFLYYTDSGSTFFVLWSYLLSIEKKYWMSALVGGISVLFRQSNIIWNCFILGTSLLAVLSDSNYDPKIKGMSYYRGINIRSGDKSNHTAVLHIPQIFYFISFTTIFSAPIILKFDYVDRLITGLFTLKFNSNDNDIHHKSTHV</sequence>
<evidence type="ECO:0000256" key="1">
    <source>
        <dbReference type="ARBA" id="ARBA00004477"/>
    </source>
</evidence>
<evidence type="ECO:0000256" key="2">
    <source>
        <dbReference type="ARBA" id="ARBA00004922"/>
    </source>
</evidence>
<dbReference type="EMBL" id="CAJVPQ010008159">
    <property type="protein sequence ID" value="CAG8704114.1"/>
    <property type="molecule type" value="Genomic_DNA"/>
</dbReference>
<comment type="similarity">
    <text evidence="3">Belongs to the ALG10 glucosyltransferase family.</text>
</comment>